<evidence type="ECO:0008006" key="3">
    <source>
        <dbReference type="Google" id="ProtNLM"/>
    </source>
</evidence>
<dbReference type="SUPFAM" id="SSF63829">
    <property type="entry name" value="Calcium-dependent phosphotriesterase"/>
    <property type="match status" value="1"/>
</dbReference>
<dbReference type="PANTHER" id="PTHR24104:SF25">
    <property type="entry name" value="PROTEIN LIN-41"/>
    <property type="match status" value="1"/>
</dbReference>
<dbReference type="InterPro" id="IPR050952">
    <property type="entry name" value="TRIM-NHL_E3_ligases"/>
</dbReference>
<dbReference type="AlphaFoldDB" id="A0A0F9DZL9"/>
<dbReference type="InterPro" id="IPR011042">
    <property type="entry name" value="6-blade_b-propeller_TolB-like"/>
</dbReference>
<dbReference type="Pfam" id="PF01436">
    <property type="entry name" value="NHL"/>
    <property type="match status" value="3"/>
</dbReference>
<accession>A0A0F9DZL9</accession>
<reference evidence="2" key="1">
    <citation type="journal article" date="2015" name="Nature">
        <title>Complex archaea that bridge the gap between prokaryotes and eukaryotes.</title>
        <authorList>
            <person name="Spang A."/>
            <person name="Saw J.H."/>
            <person name="Jorgensen S.L."/>
            <person name="Zaremba-Niedzwiedzka K."/>
            <person name="Martijn J."/>
            <person name="Lind A.E."/>
            <person name="van Eijk R."/>
            <person name="Schleper C."/>
            <person name="Guy L."/>
            <person name="Ettema T.J."/>
        </authorList>
    </citation>
    <scope>NUCLEOTIDE SEQUENCE</scope>
</reference>
<dbReference type="GO" id="GO:0008270">
    <property type="term" value="F:zinc ion binding"/>
    <property type="evidence" value="ECO:0007669"/>
    <property type="project" value="UniProtKB-KW"/>
</dbReference>
<dbReference type="EMBL" id="LAZR01029549">
    <property type="protein sequence ID" value="KKL59251.1"/>
    <property type="molecule type" value="Genomic_DNA"/>
</dbReference>
<name>A0A0F9DZL9_9ZZZZ</name>
<dbReference type="InterPro" id="IPR001258">
    <property type="entry name" value="NHL_repeat"/>
</dbReference>
<comment type="caution">
    <text evidence="2">The sequence shown here is derived from an EMBL/GenBank/DDBJ whole genome shotgun (WGS) entry which is preliminary data.</text>
</comment>
<evidence type="ECO:0000256" key="1">
    <source>
        <dbReference type="ARBA" id="ARBA00022737"/>
    </source>
</evidence>
<organism evidence="2">
    <name type="scientific">marine sediment metagenome</name>
    <dbReference type="NCBI Taxonomy" id="412755"/>
    <lineage>
        <taxon>unclassified sequences</taxon>
        <taxon>metagenomes</taxon>
        <taxon>ecological metagenomes</taxon>
    </lineage>
</organism>
<gene>
    <name evidence="2" type="ORF">LCGC14_2217220</name>
</gene>
<dbReference type="PANTHER" id="PTHR24104">
    <property type="entry name" value="E3 UBIQUITIN-PROTEIN LIGASE NHLRC1-RELATED"/>
    <property type="match status" value="1"/>
</dbReference>
<sequence>MLNRTSIITVLAATALALAPAAQGGPIYVESFGNRGSGDGKFDEPESVAVDSAGGVYVADTLNHRIQKLSESAGSLSHEWSFGSLGSGDGQFWNPYGVAVDSAGNVYVADTSNHRIQKFSQSGGSLSHEWSLGSFGSGEGEFSRPRGVAVDAAGNVYVADTHNYRIQWWFDPEAIPPGGTTSATVLTVHSEPRLGDVLTLSAGRTLQISDVLTIEPHARLNLADGNVSGGVVQIQRNGAISVEGSISSRISSHATSEIHATGGAALGDVGRYDGFVYQGLMFVGANHVTLLSKGFANLGLVTEIDGGTLAAPNGIVIGAGRSLAGWGAVEARVSAAFGSTLEATGGLTLGDAAAYDGFYSDGSLLTGANTVTINDRNEAVLGSLTELGDGASGGTLTAGNADPGDTHAHFLLEQGKNMVGRGAVNGHYKNHGHVIGDGTAVAERVVFNSPWVVSGKGTFANTLIMGTFAPGESPGITNGENQGFGGKVEIELGGTEPGFGDDNHDQINDTGTVLLSGSPTLEILPWNSFVPDLGDEFMVLT</sequence>
<feature type="non-terminal residue" evidence="2">
    <location>
        <position position="541"/>
    </location>
</feature>
<proteinExistence type="predicted"/>
<keyword evidence="1" id="KW-0677">Repeat</keyword>
<dbReference type="PROSITE" id="PS51125">
    <property type="entry name" value="NHL"/>
    <property type="match status" value="3"/>
</dbReference>
<protein>
    <recommendedName>
        <fullName evidence="3">SMP-30/Gluconolactonase/LRE-like region domain-containing protein</fullName>
    </recommendedName>
</protein>
<evidence type="ECO:0000313" key="2">
    <source>
        <dbReference type="EMBL" id="KKL59251.1"/>
    </source>
</evidence>
<dbReference type="Gene3D" id="2.120.10.30">
    <property type="entry name" value="TolB, C-terminal domain"/>
    <property type="match status" value="3"/>
</dbReference>